<dbReference type="InParanoid" id="E1ZD15"/>
<dbReference type="Proteomes" id="UP000008141">
    <property type="component" value="Unassembled WGS sequence"/>
</dbReference>
<dbReference type="EMBL" id="GL433842">
    <property type="protein sequence ID" value="EFN56338.1"/>
    <property type="molecule type" value="Genomic_DNA"/>
</dbReference>
<dbReference type="OrthoDB" id="340166at2759"/>
<feature type="chain" id="PRO_5003155835" evidence="1">
    <location>
        <begin position="23"/>
        <end position="367"/>
    </location>
</feature>
<evidence type="ECO:0000256" key="1">
    <source>
        <dbReference type="SAM" id="SignalP"/>
    </source>
</evidence>
<name>E1ZD15_CHLVA</name>
<proteinExistence type="predicted"/>
<evidence type="ECO:0000313" key="3">
    <source>
        <dbReference type="Proteomes" id="UP000008141"/>
    </source>
</evidence>
<evidence type="ECO:0000313" key="2">
    <source>
        <dbReference type="EMBL" id="EFN56338.1"/>
    </source>
</evidence>
<protein>
    <submittedName>
        <fullName evidence="2">Uncharacterized protein</fullName>
    </submittedName>
</protein>
<keyword evidence="3" id="KW-1185">Reference proteome</keyword>
<feature type="non-terminal residue" evidence="2">
    <location>
        <position position="367"/>
    </location>
</feature>
<dbReference type="GeneID" id="17355884"/>
<dbReference type="eggNOG" id="ENOG502S0J1">
    <property type="taxonomic scope" value="Eukaryota"/>
</dbReference>
<dbReference type="AlphaFoldDB" id="E1ZD15"/>
<sequence>MAPPRLHSWALLLLLMALSALAAPTIDVEEEGGKLPCHKNSRRKSTLKALKETPFSGLFAELRNSTVFEASAVARVRGKFYVVFDNAMSVGFLDERFQFRDPQNKLIGDWEPESQFEGIAYMPESDTFLLLHEALPDKEEVGAFKPFIQHVKIKPDMSDYETIETCKVEFHLTHENKGFESIQYLFTPNGAYLLGMCEGNFCVGGSEGKKPGNGRIVVSQLKTTKEGGCVWDPMKVINIPESAYFKDYAGMAYNYDTRKLAILSQEEAAIWVGDFHGDKLEFASQEGQVFHLPRDNHCEIVYCNAEGITWIDHYRIVIASDKAKSYQPFWCDTKDQSIHLFAMPRAWDPYATAEESAARMAAEEAAE</sequence>
<reference evidence="2 3" key="1">
    <citation type="journal article" date="2010" name="Plant Cell">
        <title>The Chlorella variabilis NC64A genome reveals adaptation to photosymbiosis, coevolution with viruses, and cryptic sex.</title>
        <authorList>
            <person name="Blanc G."/>
            <person name="Duncan G."/>
            <person name="Agarkova I."/>
            <person name="Borodovsky M."/>
            <person name="Gurnon J."/>
            <person name="Kuo A."/>
            <person name="Lindquist E."/>
            <person name="Lucas S."/>
            <person name="Pangilinan J."/>
            <person name="Polle J."/>
            <person name="Salamov A."/>
            <person name="Terry A."/>
            <person name="Yamada T."/>
            <person name="Dunigan D.D."/>
            <person name="Grigoriev I.V."/>
            <person name="Claverie J.M."/>
            <person name="Van Etten J.L."/>
        </authorList>
    </citation>
    <scope>NUCLEOTIDE SEQUENCE [LARGE SCALE GENOMIC DNA]</scope>
    <source>
        <strain evidence="2 3">NC64A</strain>
    </source>
</reference>
<gene>
    <name evidence="2" type="ORF">CHLNCDRAFT_57598</name>
</gene>
<keyword evidence="1" id="KW-0732">Signal</keyword>
<dbReference type="RefSeq" id="XP_005848440.1">
    <property type="nucleotide sequence ID" value="XM_005848378.1"/>
</dbReference>
<dbReference type="KEGG" id="cvr:CHLNCDRAFT_57598"/>
<feature type="signal peptide" evidence="1">
    <location>
        <begin position="1"/>
        <end position="22"/>
    </location>
</feature>
<dbReference type="OMA" id="HENKGFE"/>
<organism evidence="3">
    <name type="scientific">Chlorella variabilis</name>
    <name type="common">Green alga</name>
    <dbReference type="NCBI Taxonomy" id="554065"/>
    <lineage>
        <taxon>Eukaryota</taxon>
        <taxon>Viridiplantae</taxon>
        <taxon>Chlorophyta</taxon>
        <taxon>core chlorophytes</taxon>
        <taxon>Trebouxiophyceae</taxon>
        <taxon>Chlorellales</taxon>
        <taxon>Chlorellaceae</taxon>
        <taxon>Chlorella clade</taxon>
        <taxon>Chlorella</taxon>
    </lineage>
</organism>
<accession>E1ZD15</accession>